<accession>A0ABQ7FNW9</accession>
<evidence type="ECO:0000256" key="1">
    <source>
        <dbReference type="SAM" id="MobiDB-lite"/>
    </source>
</evidence>
<gene>
    <name evidence="4" type="ORF">GCU69_02850</name>
</gene>
<dbReference type="InterPro" id="IPR007329">
    <property type="entry name" value="FMN-bd"/>
</dbReference>
<keyword evidence="5" id="KW-1185">Reference proteome</keyword>
<dbReference type="SMART" id="SM00900">
    <property type="entry name" value="FMN_bind"/>
    <property type="match status" value="1"/>
</dbReference>
<evidence type="ECO:0000313" key="5">
    <source>
        <dbReference type="Proteomes" id="UP000621266"/>
    </source>
</evidence>
<dbReference type="Proteomes" id="UP000621266">
    <property type="component" value="Unassembled WGS sequence"/>
</dbReference>
<dbReference type="Gene3D" id="3.90.1010.20">
    <property type="match status" value="1"/>
</dbReference>
<feature type="region of interest" description="Disordered" evidence="1">
    <location>
        <begin position="28"/>
        <end position="92"/>
    </location>
</feature>
<evidence type="ECO:0000313" key="4">
    <source>
        <dbReference type="EMBL" id="KAF4410626.1"/>
    </source>
</evidence>
<protein>
    <submittedName>
        <fullName evidence="4">FMN-binding protein</fullName>
    </submittedName>
</protein>
<dbReference type="EMBL" id="WHPN01000054">
    <property type="protein sequence ID" value="KAF4410626.1"/>
    <property type="molecule type" value="Genomic_DNA"/>
</dbReference>
<organism evidence="4 5">
    <name type="scientific">Streptomyces lycii</name>
    <dbReference type="NCBI Taxonomy" id="2654337"/>
    <lineage>
        <taxon>Bacteria</taxon>
        <taxon>Bacillati</taxon>
        <taxon>Actinomycetota</taxon>
        <taxon>Actinomycetes</taxon>
        <taxon>Kitasatosporales</taxon>
        <taxon>Streptomycetaceae</taxon>
        <taxon>Streptomyces</taxon>
    </lineage>
</organism>
<feature type="chain" id="PRO_5045989561" evidence="2">
    <location>
        <begin position="29"/>
        <end position="171"/>
    </location>
</feature>
<name>A0ABQ7FNW9_9ACTN</name>
<feature type="compositionally biased region" description="Low complexity" evidence="1">
    <location>
        <begin position="28"/>
        <end position="54"/>
    </location>
</feature>
<feature type="domain" description="FMN-binding" evidence="3">
    <location>
        <begin position="92"/>
        <end position="169"/>
    </location>
</feature>
<evidence type="ECO:0000259" key="3">
    <source>
        <dbReference type="SMART" id="SM00900"/>
    </source>
</evidence>
<reference evidence="4 5" key="1">
    <citation type="submission" date="2019-10" db="EMBL/GenBank/DDBJ databases">
        <title>Streptomyces tenebrisbrunneis sp.nov., an endogenous actinomycete isolated from of Lycium ruthenicum.</title>
        <authorList>
            <person name="Ma L."/>
        </authorList>
    </citation>
    <scope>NUCLEOTIDE SEQUENCE [LARGE SCALE GENOMIC DNA]</scope>
    <source>
        <strain evidence="4 5">TRM 66187</strain>
    </source>
</reference>
<evidence type="ECO:0000256" key="2">
    <source>
        <dbReference type="SAM" id="SignalP"/>
    </source>
</evidence>
<comment type="caution">
    <text evidence="4">The sequence shown here is derived from an EMBL/GenBank/DDBJ whole genome shotgun (WGS) entry which is preliminary data.</text>
</comment>
<proteinExistence type="predicted"/>
<feature type="compositionally biased region" description="Gly residues" evidence="1">
    <location>
        <begin position="55"/>
        <end position="75"/>
    </location>
</feature>
<dbReference type="Pfam" id="PF04205">
    <property type="entry name" value="FMN_bind"/>
    <property type="match status" value="1"/>
</dbReference>
<feature type="signal peptide" evidence="2">
    <location>
        <begin position="1"/>
        <end position="28"/>
    </location>
</feature>
<sequence>MRRLLLTSAATVSGVVLLLALKSPSLLPGPAASDSPPPAAAGAQPAPGGDASAGTAGGGQAGGGDGTGAAAGGDGASQQGGRTLTGDPVRTQYGTVQVRLTLADGRITGAEAVRAPSGNPRSDQLTGTAVPVLGRAAVAAQSADIDTVSGATYTSEGYIASLQSALDRTGG</sequence>
<keyword evidence="2" id="KW-0732">Signal</keyword>